<proteinExistence type="predicted"/>
<dbReference type="AlphaFoldDB" id="A0A1H3BV29"/>
<evidence type="ECO:0000256" key="1">
    <source>
        <dbReference type="SAM" id="Phobius"/>
    </source>
</evidence>
<evidence type="ECO:0000313" key="3">
    <source>
        <dbReference type="Proteomes" id="UP000199675"/>
    </source>
</evidence>
<dbReference type="Proteomes" id="UP000199675">
    <property type="component" value="Unassembled WGS sequence"/>
</dbReference>
<evidence type="ECO:0000313" key="2">
    <source>
        <dbReference type="EMBL" id="SDX45777.1"/>
    </source>
</evidence>
<keyword evidence="3" id="KW-1185">Reference proteome</keyword>
<reference evidence="2 3" key="1">
    <citation type="submission" date="2016-10" db="EMBL/GenBank/DDBJ databases">
        <authorList>
            <person name="de Groot N.N."/>
        </authorList>
    </citation>
    <scope>NUCLEOTIDE SEQUENCE [LARGE SCALE GENOMIC DNA]</scope>
    <source>
        <strain evidence="2 3">CGMCC 1.7059</strain>
    </source>
</reference>
<organism evidence="2 3">
    <name type="scientific">Marinobacter mobilis</name>
    <dbReference type="NCBI Taxonomy" id="488533"/>
    <lineage>
        <taxon>Bacteria</taxon>
        <taxon>Pseudomonadati</taxon>
        <taxon>Pseudomonadota</taxon>
        <taxon>Gammaproteobacteria</taxon>
        <taxon>Pseudomonadales</taxon>
        <taxon>Marinobacteraceae</taxon>
        <taxon>Marinobacter</taxon>
    </lineage>
</organism>
<keyword evidence="1" id="KW-0472">Membrane</keyword>
<keyword evidence="1" id="KW-0812">Transmembrane</keyword>
<feature type="transmembrane region" description="Helical" evidence="1">
    <location>
        <begin position="42"/>
        <end position="61"/>
    </location>
</feature>
<sequence>MIKRLIDKLGSTVYVQIWQNRIKEADASHDNREVGVKPNKENYLRLAFWVVVLLGALWVSISPV</sequence>
<protein>
    <submittedName>
        <fullName evidence="2">Uncharacterized protein</fullName>
    </submittedName>
</protein>
<keyword evidence="1" id="KW-1133">Transmembrane helix</keyword>
<dbReference type="EMBL" id="FNNE01000009">
    <property type="protein sequence ID" value="SDX45777.1"/>
    <property type="molecule type" value="Genomic_DNA"/>
</dbReference>
<dbReference type="STRING" id="488533.SAMN04487960_109174"/>
<gene>
    <name evidence="2" type="ORF">SAMN04487960_109174</name>
</gene>
<accession>A0A1H3BV29</accession>
<name>A0A1H3BV29_9GAMM</name>